<dbReference type="PANTHER" id="PTHR45138">
    <property type="entry name" value="REGULATORY COMPONENTS OF SENSORY TRANSDUCTION SYSTEM"/>
    <property type="match status" value="1"/>
</dbReference>
<reference evidence="3 4" key="1">
    <citation type="submission" date="2013-10" db="EMBL/GenBank/DDBJ databases">
        <title>The Genome Sequence of Acinetobacter nectaris CIP 110549.</title>
        <authorList>
            <consortium name="The Broad Institute Genomics Platform"/>
            <consortium name="The Broad Institute Genome Sequencing Center for Infectious Disease"/>
            <person name="Cerqueira G."/>
            <person name="Feldgarden M."/>
            <person name="Courvalin P."/>
            <person name="Grillot-Courvalin C."/>
            <person name="Clermont D."/>
            <person name="Rocha E."/>
            <person name="Yoon E.-J."/>
            <person name="Nemec A."/>
            <person name="Young S.K."/>
            <person name="Zeng Q."/>
            <person name="Gargeya S."/>
            <person name="Fitzgerald M."/>
            <person name="Abouelleil A."/>
            <person name="Alvarado L."/>
            <person name="Berlin A.M."/>
            <person name="Chapman S.B."/>
            <person name="Gainer-Dewar J."/>
            <person name="Goldberg J."/>
            <person name="Gnerre S."/>
            <person name="Griggs A."/>
            <person name="Gujja S."/>
            <person name="Hansen M."/>
            <person name="Howarth C."/>
            <person name="Imamovic A."/>
            <person name="Ireland A."/>
            <person name="Larimer J."/>
            <person name="McCowan C."/>
            <person name="Murphy C."/>
            <person name="Pearson M."/>
            <person name="Poon T.W."/>
            <person name="Priest M."/>
            <person name="Roberts A."/>
            <person name="Saif S."/>
            <person name="Shea T."/>
            <person name="Sykes S."/>
            <person name="Wortman J."/>
            <person name="Nusbaum C."/>
            <person name="Birren B."/>
        </authorList>
    </citation>
    <scope>NUCLEOTIDE SEQUENCE [LARGE SCALE GENOMIC DNA]</scope>
    <source>
        <strain evidence="3 4">CIP 110549</strain>
    </source>
</reference>
<dbReference type="eggNOG" id="COG2199">
    <property type="taxonomic scope" value="Bacteria"/>
</dbReference>
<evidence type="ECO:0000259" key="2">
    <source>
        <dbReference type="PROSITE" id="PS50887"/>
    </source>
</evidence>
<dbReference type="GO" id="GO:0043709">
    <property type="term" value="P:cell adhesion involved in single-species biofilm formation"/>
    <property type="evidence" value="ECO:0007669"/>
    <property type="project" value="TreeGrafter"/>
</dbReference>
<sequence>MEPILTGCNNFQEISKAVITFLHKHVGFQLWMITRVSNNDWIVLHSEDHGYGIIPGQVFHWPDSICHQMISKDGPHIVPNCEDIPIYQTAKINQMVNIGAYIGQPLWDHHGQLFGTLCAIHPEPTDQSLYEFQDIIELLTKLLNHALQSELRESELNRQYERLEAEILKDHLTGLYNRRGWDYLMAAEELRCNLYGFSATVFVIDLNNLKETNDKHGHQKGDHLLQLTSSILIASARSTDILARLGGDEFGIICINISPTDANELEKAIFQALEAHKISAAIGYARRKYNDSLQHALALADKKMYLHKKQCKEDKIYP</sequence>
<dbReference type="Gene3D" id="3.30.70.270">
    <property type="match status" value="1"/>
</dbReference>
<accession>V2TYY1</accession>
<evidence type="ECO:0000256" key="1">
    <source>
        <dbReference type="ARBA" id="ARBA00012528"/>
    </source>
</evidence>
<dbReference type="EC" id="2.7.7.65" evidence="1"/>
<dbReference type="SMART" id="SM00267">
    <property type="entry name" value="GGDEF"/>
    <property type="match status" value="1"/>
</dbReference>
<dbReference type="GO" id="GO:0052621">
    <property type="term" value="F:diguanylate cyclase activity"/>
    <property type="evidence" value="ECO:0007669"/>
    <property type="project" value="UniProtKB-EC"/>
</dbReference>
<dbReference type="InterPro" id="IPR050469">
    <property type="entry name" value="Diguanylate_Cyclase"/>
</dbReference>
<dbReference type="STRING" id="1392540.P256_00388"/>
<comment type="caution">
    <text evidence="3">The sequence shown here is derived from an EMBL/GenBank/DDBJ whole genome shotgun (WGS) entry which is preliminary data.</text>
</comment>
<dbReference type="InterPro" id="IPR043128">
    <property type="entry name" value="Rev_trsase/Diguanyl_cyclase"/>
</dbReference>
<dbReference type="eggNOG" id="COG2203">
    <property type="taxonomic scope" value="Bacteria"/>
</dbReference>
<dbReference type="AlphaFoldDB" id="V2TYY1"/>
<protein>
    <recommendedName>
        <fullName evidence="1">diguanylate cyclase</fullName>
        <ecNumber evidence="1">2.7.7.65</ecNumber>
    </recommendedName>
</protein>
<dbReference type="Gene3D" id="3.30.450.40">
    <property type="match status" value="1"/>
</dbReference>
<dbReference type="NCBIfam" id="TIGR00254">
    <property type="entry name" value="GGDEF"/>
    <property type="match status" value="1"/>
</dbReference>
<evidence type="ECO:0000313" key="4">
    <source>
        <dbReference type="Proteomes" id="UP000023785"/>
    </source>
</evidence>
<dbReference type="PANTHER" id="PTHR45138:SF6">
    <property type="entry name" value="DIGUANYLATE CYCLASE DGCN"/>
    <property type="match status" value="1"/>
</dbReference>
<name>V2TYY1_9GAMM</name>
<gene>
    <name evidence="3" type="ORF">P256_00388</name>
</gene>
<evidence type="ECO:0000313" key="3">
    <source>
        <dbReference type="EMBL" id="ESK40960.1"/>
    </source>
</evidence>
<dbReference type="GO" id="GO:0005886">
    <property type="term" value="C:plasma membrane"/>
    <property type="evidence" value="ECO:0007669"/>
    <property type="project" value="TreeGrafter"/>
</dbReference>
<dbReference type="PROSITE" id="PS50887">
    <property type="entry name" value="GGDEF"/>
    <property type="match status" value="1"/>
</dbReference>
<proteinExistence type="predicted"/>
<dbReference type="Pfam" id="PF01590">
    <property type="entry name" value="GAF"/>
    <property type="match status" value="1"/>
</dbReference>
<dbReference type="GO" id="GO:1902201">
    <property type="term" value="P:negative regulation of bacterial-type flagellum-dependent cell motility"/>
    <property type="evidence" value="ECO:0007669"/>
    <property type="project" value="TreeGrafter"/>
</dbReference>
<dbReference type="RefSeq" id="WP_023271991.1">
    <property type="nucleotide sequence ID" value="NZ_KI530712.1"/>
</dbReference>
<dbReference type="OrthoDB" id="9812358at2"/>
<dbReference type="HOGENOM" id="CLU_000445_11_32_6"/>
<dbReference type="PATRIC" id="fig|1392540.3.peg.379"/>
<dbReference type="Proteomes" id="UP000023785">
    <property type="component" value="Unassembled WGS sequence"/>
</dbReference>
<dbReference type="SMART" id="SM00065">
    <property type="entry name" value="GAF"/>
    <property type="match status" value="1"/>
</dbReference>
<dbReference type="Pfam" id="PF00990">
    <property type="entry name" value="GGDEF"/>
    <property type="match status" value="1"/>
</dbReference>
<keyword evidence="4" id="KW-1185">Reference proteome</keyword>
<dbReference type="InterPro" id="IPR029016">
    <property type="entry name" value="GAF-like_dom_sf"/>
</dbReference>
<dbReference type="InterPro" id="IPR003018">
    <property type="entry name" value="GAF"/>
</dbReference>
<dbReference type="InterPro" id="IPR000160">
    <property type="entry name" value="GGDEF_dom"/>
</dbReference>
<dbReference type="EMBL" id="AYER01000002">
    <property type="protein sequence ID" value="ESK40960.1"/>
    <property type="molecule type" value="Genomic_DNA"/>
</dbReference>
<dbReference type="SUPFAM" id="SSF55781">
    <property type="entry name" value="GAF domain-like"/>
    <property type="match status" value="1"/>
</dbReference>
<organism evidence="3 4">
    <name type="scientific">Acinetobacter nectaris CIP 110549</name>
    <dbReference type="NCBI Taxonomy" id="1392540"/>
    <lineage>
        <taxon>Bacteria</taxon>
        <taxon>Pseudomonadati</taxon>
        <taxon>Pseudomonadota</taxon>
        <taxon>Gammaproteobacteria</taxon>
        <taxon>Moraxellales</taxon>
        <taxon>Moraxellaceae</taxon>
        <taxon>Acinetobacter</taxon>
    </lineage>
</organism>
<dbReference type="CDD" id="cd01949">
    <property type="entry name" value="GGDEF"/>
    <property type="match status" value="1"/>
</dbReference>
<dbReference type="SUPFAM" id="SSF55073">
    <property type="entry name" value="Nucleotide cyclase"/>
    <property type="match status" value="1"/>
</dbReference>
<feature type="domain" description="GGDEF" evidence="2">
    <location>
        <begin position="197"/>
        <end position="318"/>
    </location>
</feature>
<dbReference type="InterPro" id="IPR029787">
    <property type="entry name" value="Nucleotide_cyclase"/>
</dbReference>